<dbReference type="STRING" id="325240.Sbal_2644"/>
<evidence type="ECO:0000313" key="2">
    <source>
        <dbReference type="EMBL" id="ABN62137.1"/>
    </source>
</evidence>
<accession>A3D5X4</accession>
<protein>
    <recommendedName>
        <fullName evidence="1">Anti-bacteriophage protein A/HamA C-terminal domain-containing protein</fullName>
    </recommendedName>
</protein>
<dbReference type="InterPro" id="IPR014976">
    <property type="entry name" value="AbpA_HamA_C"/>
</dbReference>
<name>A3D5X4_SHEB5</name>
<dbReference type="Pfam" id="PF08878">
    <property type="entry name" value="HamA"/>
    <property type="match status" value="1"/>
</dbReference>
<reference evidence="2 3" key="1">
    <citation type="submission" date="2007-02" db="EMBL/GenBank/DDBJ databases">
        <title>Complete sequence of chromosome of Shewanella baltica OS155.</title>
        <authorList>
            <consortium name="US DOE Joint Genome Institute"/>
            <person name="Copeland A."/>
            <person name="Lucas S."/>
            <person name="Lapidus A."/>
            <person name="Barry K."/>
            <person name="Detter J.C."/>
            <person name="Glavina del Rio T."/>
            <person name="Hammon N."/>
            <person name="Israni S."/>
            <person name="Dalin E."/>
            <person name="Tice H."/>
            <person name="Pitluck S."/>
            <person name="Sims D.R."/>
            <person name="Brettin T."/>
            <person name="Bruce D."/>
            <person name="Han C."/>
            <person name="Tapia R."/>
            <person name="Brainard J."/>
            <person name="Schmutz J."/>
            <person name="Larimer F."/>
            <person name="Land M."/>
            <person name="Hauser L."/>
            <person name="Kyrpides N."/>
            <person name="Mikhailova N."/>
            <person name="Brettar I."/>
            <person name="Klappenbach J."/>
            <person name="Konstantinidis K."/>
            <person name="Rodrigues J."/>
            <person name="Tiedje J."/>
            <person name="Richardson P."/>
        </authorList>
    </citation>
    <scope>NUCLEOTIDE SEQUENCE [LARGE SCALE GENOMIC DNA]</scope>
    <source>
        <strain evidence="3">OS155 / ATCC BAA-1091</strain>
    </source>
</reference>
<gene>
    <name evidence="2" type="ordered locus">Sbal_2644</name>
</gene>
<evidence type="ECO:0000313" key="3">
    <source>
        <dbReference type="Proteomes" id="UP000001557"/>
    </source>
</evidence>
<dbReference type="AlphaFoldDB" id="A3D5X4"/>
<dbReference type="RefSeq" id="WP_011847111.1">
    <property type="nucleotide sequence ID" value="NC_009052.1"/>
</dbReference>
<keyword evidence="3" id="KW-1185">Reference proteome</keyword>
<dbReference type="EMBL" id="CP000563">
    <property type="protein sequence ID" value="ABN62137.1"/>
    <property type="molecule type" value="Genomic_DNA"/>
</dbReference>
<sequence length="278" mass="31541">MEDNLDTIGKALTEMARGELTELSSLLASACTHDINENKINCYYLKVDANGRPRLNELIKYMSMKITDYTIPRNRINKAKQKLIESGCTDEITKIALEARKLFTKLELTGEGGELLLFALTESILKFPQVLCKMSLKTDEQMHFHGADGVFLGVDDNDMLCVYWGESKLHATHSSAISECITSIANILKMEPDVDSDIRLIDYIDLDNSSLEEAIKNYFDYTSPSYDQLRPCAVFLVSFDHSAYEKSNTKLTNENIREKIENDFLKPRIQLRSATLDN</sequence>
<dbReference type="OrthoDB" id="6396828at2"/>
<evidence type="ECO:0000259" key="1">
    <source>
        <dbReference type="Pfam" id="PF08878"/>
    </source>
</evidence>
<organism evidence="2 3">
    <name type="scientific">Shewanella baltica (strain OS155 / ATCC BAA-1091)</name>
    <dbReference type="NCBI Taxonomy" id="325240"/>
    <lineage>
        <taxon>Bacteria</taxon>
        <taxon>Pseudomonadati</taxon>
        <taxon>Pseudomonadota</taxon>
        <taxon>Gammaproteobacteria</taxon>
        <taxon>Alteromonadales</taxon>
        <taxon>Shewanellaceae</taxon>
        <taxon>Shewanella</taxon>
    </lineage>
</organism>
<feature type="domain" description="Anti-bacteriophage protein A/HamA C-terminal" evidence="1">
    <location>
        <begin position="32"/>
        <end position="266"/>
    </location>
</feature>
<dbReference type="Proteomes" id="UP000001557">
    <property type="component" value="Chromosome"/>
</dbReference>
<proteinExistence type="predicted"/>
<dbReference type="HOGENOM" id="CLU_058237_0_0_6"/>
<dbReference type="KEGG" id="sbl:Sbal_2644"/>